<dbReference type="PIRSF" id="PIRSF002131">
    <property type="entry name" value="Ribosomal_S11"/>
    <property type="match status" value="1"/>
</dbReference>
<keyword evidence="4" id="KW-0699">rRNA-binding</keyword>
<keyword evidence="3 4" id="KW-0687">Ribonucleoprotein</keyword>
<dbReference type="InterPro" id="IPR036967">
    <property type="entry name" value="Ribosomal_uS11_sf"/>
</dbReference>
<comment type="function">
    <text evidence="4">Located on the platform of the 30S subunit, it bridges several disparate RNA helices of the 16S rRNA. Forms part of the Shine-Dalgarno cleft in the 70S ribosome.</text>
</comment>
<dbReference type="NCBIfam" id="NF003698">
    <property type="entry name" value="PRK05309.1"/>
    <property type="match status" value="1"/>
</dbReference>
<dbReference type="Gene3D" id="3.30.420.80">
    <property type="entry name" value="Ribosomal protein S11"/>
    <property type="match status" value="1"/>
</dbReference>
<sequence length="119" mass="12591">MSKKKVSEGILYIIATYNNTKLTLTDKNGNVILWGGAGSSGFKGAKKSTPYAASKAAGILGERAKMLGLQKAGIIVKGVGAGRESAIRTFANQGIDIIFIRDETPLPHNGPKPPKPRRV</sequence>
<dbReference type="SUPFAM" id="SSF53137">
    <property type="entry name" value="Translational machinery components"/>
    <property type="match status" value="1"/>
</dbReference>
<proteinExistence type="inferred from homology"/>
<dbReference type="GO" id="GO:0006412">
    <property type="term" value="P:translation"/>
    <property type="evidence" value="ECO:0007669"/>
    <property type="project" value="UniProtKB-UniRule"/>
</dbReference>
<protein>
    <recommendedName>
        <fullName evidence="4">Small ribosomal subunit protein uS11</fullName>
    </recommendedName>
</protein>
<dbReference type="HAMAP" id="MF_01310">
    <property type="entry name" value="Ribosomal_uS11"/>
    <property type="match status" value="1"/>
</dbReference>
<organism evidence="5 6">
    <name type="scientific">Candidatus Tagabacteria bacterium RIFCSPLOWO2_01_FULL_39_11</name>
    <dbReference type="NCBI Taxonomy" id="1802295"/>
    <lineage>
        <taxon>Bacteria</taxon>
        <taxon>Candidatus Tagaibacteriota</taxon>
    </lineage>
</organism>
<comment type="caution">
    <text evidence="5">The sequence shown here is derived from an EMBL/GenBank/DDBJ whole genome shotgun (WGS) entry which is preliminary data.</text>
</comment>
<evidence type="ECO:0000313" key="5">
    <source>
        <dbReference type="EMBL" id="OHA13960.1"/>
    </source>
</evidence>
<dbReference type="GO" id="GO:0005840">
    <property type="term" value="C:ribosome"/>
    <property type="evidence" value="ECO:0007669"/>
    <property type="project" value="UniProtKB-KW"/>
</dbReference>
<comment type="subunit">
    <text evidence="4">Part of the 30S ribosomal subunit. Interacts with proteins S7 and S18. Binds to IF-3.</text>
</comment>
<dbReference type="Proteomes" id="UP000178302">
    <property type="component" value="Unassembled WGS sequence"/>
</dbReference>
<keyword evidence="4" id="KW-0694">RNA-binding</keyword>
<reference evidence="5 6" key="1">
    <citation type="journal article" date="2016" name="Nat. Commun.">
        <title>Thousands of microbial genomes shed light on interconnected biogeochemical processes in an aquifer system.</title>
        <authorList>
            <person name="Anantharaman K."/>
            <person name="Brown C.T."/>
            <person name="Hug L.A."/>
            <person name="Sharon I."/>
            <person name="Castelle C.J."/>
            <person name="Probst A.J."/>
            <person name="Thomas B.C."/>
            <person name="Singh A."/>
            <person name="Wilkins M.J."/>
            <person name="Karaoz U."/>
            <person name="Brodie E.L."/>
            <person name="Williams K.H."/>
            <person name="Hubbard S.S."/>
            <person name="Banfield J.F."/>
        </authorList>
    </citation>
    <scope>NUCLEOTIDE SEQUENCE [LARGE SCALE GENOMIC DNA]</scope>
</reference>
<dbReference type="GO" id="GO:0003735">
    <property type="term" value="F:structural constituent of ribosome"/>
    <property type="evidence" value="ECO:0007669"/>
    <property type="project" value="InterPro"/>
</dbReference>
<comment type="similarity">
    <text evidence="1 4">Belongs to the universal ribosomal protein uS11 family.</text>
</comment>
<dbReference type="InterPro" id="IPR001971">
    <property type="entry name" value="Ribosomal_uS11"/>
</dbReference>
<evidence type="ECO:0000256" key="3">
    <source>
        <dbReference type="ARBA" id="ARBA00023274"/>
    </source>
</evidence>
<keyword evidence="2 4" id="KW-0689">Ribosomal protein</keyword>
<evidence type="ECO:0000256" key="1">
    <source>
        <dbReference type="ARBA" id="ARBA00006194"/>
    </source>
</evidence>
<dbReference type="Pfam" id="PF00411">
    <property type="entry name" value="Ribosomal_S11"/>
    <property type="match status" value="1"/>
</dbReference>
<dbReference type="GO" id="GO:0019843">
    <property type="term" value="F:rRNA binding"/>
    <property type="evidence" value="ECO:0007669"/>
    <property type="project" value="UniProtKB-UniRule"/>
</dbReference>
<dbReference type="PANTHER" id="PTHR11759">
    <property type="entry name" value="40S RIBOSOMAL PROTEIN S14/30S RIBOSOMAL PROTEIN S11"/>
    <property type="match status" value="1"/>
</dbReference>
<dbReference type="GO" id="GO:1990904">
    <property type="term" value="C:ribonucleoprotein complex"/>
    <property type="evidence" value="ECO:0007669"/>
    <property type="project" value="UniProtKB-KW"/>
</dbReference>
<dbReference type="EMBL" id="MHQZ01000021">
    <property type="protein sequence ID" value="OHA13960.1"/>
    <property type="molecule type" value="Genomic_DNA"/>
</dbReference>
<evidence type="ECO:0000256" key="2">
    <source>
        <dbReference type="ARBA" id="ARBA00022980"/>
    </source>
</evidence>
<gene>
    <name evidence="4" type="primary">rpsK</name>
    <name evidence="5" type="ORF">A2909_02400</name>
</gene>
<evidence type="ECO:0000256" key="4">
    <source>
        <dbReference type="HAMAP-Rule" id="MF_01310"/>
    </source>
</evidence>
<evidence type="ECO:0000313" key="6">
    <source>
        <dbReference type="Proteomes" id="UP000178302"/>
    </source>
</evidence>
<dbReference type="AlphaFoldDB" id="A0A1G2LQQ2"/>
<name>A0A1G2LQQ2_9BACT</name>
<accession>A0A1G2LQQ2</accession>